<dbReference type="Proteomes" id="UP001237105">
    <property type="component" value="Unassembled WGS sequence"/>
</dbReference>
<dbReference type="RefSeq" id="WP_282533929.1">
    <property type="nucleotide sequence ID" value="NZ_JASCIS010000004.1"/>
</dbReference>
<evidence type="ECO:0000313" key="2">
    <source>
        <dbReference type="Proteomes" id="UP001237105"/>
    </source>
</evidence>
<name>A0ABT6SQX7_9ACTN</name>
<sequence length="131" mass="14360">MTLTYLSAVQLLRQADEDRARSLYADVIAALEEHCTDVGVDWCGNELNITVQLTGDGEQYVAIAGRHSLPWHDDRSELGGWSAVHIDNTYGTSKVIYDTTTPEGDPSGDLALRPLAEEVGAYVTAWKSEYA</sequence>
<comment type="caution">
    <text evidence="1">The sequence shown here is derived from an EMBL/GenBank/DDBJ whole genome shotgun (WGS) entry which is preliminary data.</text>
</comment>
<organism evidence="1 2">
    <name type="scientific">Streptomyces luteolus</name>
    <dbReference type="NCBI Taxonomy" id="3043615"/>
    <lineage>
        <taxon>Bacteria</taxon>
        <taxon>Bacillati</taxon>
        <taxon>Actinomycetota</taxon>
        <taxon>Actinomycetes</taxon>
        <taxon>Kitasatosporales</taxon>
        <taxon>Streptomycetaceae</taxon>
        <taxon>Streptomyces</taxon>
    </lineage>
</organism>
<reference evidence="1 2" key="1">
    <citation type="submission" date="2023-05" db="EMBL/GenBank/DDBJ databases">
        <title>Draft genome sequence of Streptomyces sp. B-S-A12 isolated from a cave soil in Thailand.</title>
        <authorList>
            <person name="Chamroensaksri N."/>
            <person name="Muangham S."/>
        </authorList>
    </citation>
    <scope>NUCLEOTIDE SEQUENCE [LARGE SCALE GENOMIC DNA]</scope>
    <source>
        <strain evidence="1 2">B-S-A12</strain>
    </source>
</reference>
<dbReference type="EMBL" id="JASCIS010000004">
    <property type="protein sequence ID" value="MDI3418007.1"/>
    <property type="molecule type" value="Genomic_DNA"/>
</dbReference>
<keyword evidence="2" id="KW-1185">Reference proteome</keyword>
<gene>
    <name evidence="1" type="ORF">QIT00_05425</name>
</gene>
<proteinExistence type="predicted"/>
<protein>
    <submittedName>
        <fullName evidence="1">Uncharacterized protein</fullName>
    </submittedName>
</protein>
<evidence type="ECO:0000313" key="1">
    <source>
        <dbReference type="EMBL" id="MDI3418007.1"/>
    </source>
</evidence>
<accession>A0ABT6SQX7</accession>